<dbReference type="PROSITE" id="PS01124">
    <property type="entry name" value="HTH_ARAC_FAMILY_2"/>
    <property type="match status" value="1"/>
</dbReference>
<organism evidence="5 6">
    <name type="scientific">Hymenobacter tibetensis</name>
    <dbReference type="NCBI Taxonomy" id="497967"/>
    <lineage>
        <taxon>Bacteria</taxon>
        <taxon>Pseudomonadati</taxon>
        <taxon>Bacteroidota</taxon>
        <taxon>Cytophagia</taxon>
        <taxon>Cytophagales</taxon>
        <taxon>Hymenobacteraceae</taxon>
        <taxon>Hymenobacter</taxon>
    </lineage>
</organism>
<dbReference type="InterPro" id="IPR009057">
    <property type="entry name" value="Homeodomain-like_sf"/>
</dbReference>
<reference evidence="5 6" key="1">
    <citation type="submission" date="2022-03" db="EMBL/GenBank/DDBJ databases">
        <title>Hymenobactersp. isolated from the air.</title>
        <authorList>
            <person name="Won M."/>
            <person name="Kwon S.-W."/>
        </authorList>
    </citation>
    <scope>NUCLEOTIDE SEQUENCE [LARGE SCALE GENOMIC DNA]</scope>
    <source>
        <strain evidence="5 6">KACC 21982</strain>
    </source>
</reference>
<keyword evidence="2" id="KW-0238">DNA-binding</keyword>
<dbReference type="Pfam" id="PF12833">
    <property type="entry name" value="HTH_18"/>
    <property type="match status" value="1"/>
</dbReference>
<feature type="domain" description="HTH araC/xylS-type" evidence="4">
    <location>
        <begin position="153"/>
        <end position="255"/>
    </location>
</feature>
<keyword evidence="1" id="KW-0805">Transcription regulation</keyword>
<dbReference type="InterPro" id="IPR046532">
    <property type="entry name" value="DUF6597"/>
</dbReference>
<evidence type="ECO:0000313" key="6">
    <source>
        <dbReference type="Proteomes" id="UP000831113"/>
    </source>
</evidence>
<dbReference type="Proteomes" id="UP000831113">
    <property type="component" value="Chromosome"/>
</dbReference>
<dbReference type="InterPro" id="IPR018060">
    <property type="entry name" value="HTH_AraC"/>
</dbReference>
<proteinExistence type="predicted"/>
<evidence type="ECO:0000256" key="2">
    <source>
        <dbReference type="ARBA" id="ARBA00023125"/>
    </source>
</evidence>
<keyword evidence="6" id="KW-1185">Reference proteome</keyword>
<dbReference type="PANTHER" id="PTHR46796">
    <property type="entry name" value="HTH-TYPE TRANSCRIPTIONAL ACTIVATOR RHAS-RELATED"/>
    <property type="match status" value="1"/>
</dbReference>
<dbReference type="RefSeq" id="WP_243802065.1">
    <property type="nucleotide sequence ID" value="NZ_CP094669.1"/>
</dbReference>
<evidence type="ECO:0000256" key="3">
    <source>
        <dbReference type="ARBA" id="ARBA00023163"/>
    </source>
</evidence>
<evidence type="ECO:0000313" key="5">
    <source>
        <dbReference type="EMBL" id="UOG76831.1"/>
    </source>
</evidence>
<protein>
    <submittedName>
        <fullName evidence="5">AraC family transcriptional regulator</fullName>
    </submittedName>
</protein>
<dbReference type="EMBL" id="CP094669">
    <property type="protein sequence ID" value="UOG76831.1"/>
    <property type="molecule type" value="Genomic_DNA"/>
</dbReference>
<evidence type="ECO:0000259" key="4">
    <source>
        <dbReference type="PROSITE" id="PS01124"/>
    </source>
</evidence>
<dbReference type="Gene3D" id="1.10.10.60">
    <property type="entry name" value="Homeodomain-like"/>
    <property type="match status" value="1"/>
</dbReference>
<keyword evidence="3" id="KW-0804">Transcription</keyword>
<dbReference type="SMART" id="SM00342">
    <property type="entry name" value="HTH_ARAC"/>
    <property type="match status" value="1"/>
</dbReference>
<dbReference type="PANTHER" id="PTHR46796:SF13">
    <property type="entry name" value="HTH-TYPE TRANSCRIPTIONAL ACTIVATOR RHAS"/>
    <property type="match status" value="1"/>
</dbReference>
<dbReference type="SUPFAM" id="SSF46689">
    <property type="entry name" value="Homeodomain-like"/>
    <property type="match status" value="1"/>
</dbReference>
<dbReference type="Pfam" id="PF20240">
    <property type="entry name" value="DUF6597"/>
    <property type="match status" value="1"/>
</dbReference>
<accession>A0ABY4D3F6</accession>
<dbReference type="InterPro" id="IPR050204">
    <property type="entry name" value="AraC_XylS_family_regulators"/>
</dbReference>
<evidence type="ECO:0000256" key="1">
    <source>
        <dbReference type="ARBA" id="ARBA00023015"/>
    </source>
</evidence>
<name>A0ABY4D3F6_9BACT</name>
<sequence>MRFQQFAPPTYLSQYIRYFWLLESTGESVEVKTFRMIADGYPGLIFQQTDQSLFRDQAQKEWPRALLYGQTVSPGDIQMQGPVRTLGVYFHPSALTTIFGFNADQLTDACLDLTLLSTRLPEQLLNTESVVHQIQVIADYLGTLIQRNKLAADPQIQHALQQLQRSGGHIALPALQQSLSISERSFQRRFKQQVGIAPNLFSRICRFQVALNQLRSRQYQKLSDVAFENDYADQSHFIRAFQEFAGCSPYQYQKRANELVANFPELIR</sequence>
<gene>
    <name evidence="5" type="ORF">MTX78_09575</name>
</gene>